<evidence type="ECO:0000313" key="1">
    <source>
        <dbReference type="EMBL" id="KKI64054.1"/>
    </source>
</evidence>
<protein>
    <recommendedName>
        <fullName evidence="3">Phage protein</fullName>
    </recommendedName>
</protein>
<organism evidence="1 2">
    <name type="scientific">Staphylococcus cohnii subsp. cohnii</name>
    <dbReference type="NCBI Taxonomy" id="74704"/>
    <lineage>
        <taxon>Bacteria</taxon>
        <taxon>Bacillati</taxon>
        <taxon>Bacillota</taxon>
        <taxon>Bacilli</taxon>
        <taxon>Bacillales</taxon>
        <taxon>Staphylococcaceae</taxon>
        <taxon>Staphylococcus</taxon>
        <taxon>Staphylococcus cohnii species complex</taxon>
    </lineage>
</organism>
<comment type="caution">
    <text evidence="1">The sequence shown here is derived from an EMBL/GenBank/DDBJ whole genome shotgun (WGS) entry which is preliminary data.</text>
</comment>
<dbReference type="Proteomes" id="UP000034455">
    <property type="component" value="Unassembled WGS sequence"/>
</dbReference>
<dbReference type="EMBL" id="LAKJ01000011">
    <property type="protein sequence ID" value="KKI64054.1"/>
    <property type="molecule type" value="Genomic_DNA"/>
</dbReference>
<name>A0A0M2NZU1_STACC</name>
<proteinExistence type="predicted"/>
<accession>A0A0M2NZU1</accession>
<dbReference type="AlphaFoldDB" id="A0A0M2NZU1"/>
<sequence>MQEVKLSTLKAGSLKELESSINAYLKDEEVADYQLLNSTVREIEERAFSANEEEFHAILTFIKEVE</sequence>
<dbReference type="PATRIC" id="fig|74704.6.peg.258"/>
<dbReference type="GeneID" id="58097684"/>
<reference evidence="1 2" key="1">
    <citation type="submission" date="2015-03" db="EMBL/GenBank/DDBJ databases">
        <title>Genome Assembly of Staphylococcus cohnii subsp. cohnii strain G22B2.</title>
        <authorList>
            <person name="Nair G."/>
            <person name="Kaur G."/>
            <person name="Khatri I."/>
            <person name="Singh N.K."/>
            <person name="Sathyabama S."/>
            <person name="Maurya S.K."/>
            <person name="Subramanian S."/>
            <person name="Agrewala J.N."/>
            <person name="Mayilraj S."/>
        </authorList>
    </citation>
    <scope>NUCLEOTIDE SEQUENCE [LARGE SCALE GENOMIC DNA]</scope>
    <source>
        <strain evidence="1 2">G22B2</strain>
    </source>
</reference>
<evidence type="ECO:0000313" key="2">
    <source>
        <dbReference type="Proteomes" id="UP000034455"/>
    </source>
</evidence>
<dbReference type="RefSeq" id="WP_019468738.1">
    <property type="nucleotide sequence ID" value="NZ_BKAS01000015.1"/>
</dbReference>
<evidence type="ECO:0008006" key="3">
    <source>
        <dbReference type="Google" id="ProtNLM"/>
    </source>
</evidence>
<gene>
    <name evidence="1" type="ORF">UF66_0251</name>
</gene>